<reference evidence="1 2" key="1">
    <citation type="journal article" date="2014" name="Genome Biol.">
        <title>Transcriptome and methylome profiling reveals relics of genome dominance in the mesopolyploid Brassica oleracea.</title>
        <authorList>
            <person name="Parkin I.A."/>
            <person name="Koh C."/>
            <person name="Tang H."/>
            <person name="Robinson S.J."/>
            <person name="Kagale S."/>
            <person name="Clarke W.E."/>
            <person name="Town C.D."/>
            <person name="Nixon J."/>
            <person name="Krishnakumar V."/>
            <person name="Bidwell S.L."/>
            <person name="Denoeud F."/>
            <person name="Belcram H."/>
            <person name="Links M.G."/>
            <person name="Just J."/>
            <person name="Clarke C."/>
            <person name="Bender T."/>
            <person name="Huebert T."/>
            <person name="Mason A.S."/>
            <person name="Pires J.C."/>
            <person name="Barker G."/>
            <person name="Moore J."/>
            <person name="Walley P.G."/>
            <person name="Manoli S."/>
            <person name="Batley J."/>
            <person name="Edwards D."/>
            <person name="Nelson M.N."/>
            <person name="Wang X."/>
            <person name="Paterson A.H."/>
            <person name="King G."/>
            <person name="Bancroft I."/>
            <person name="Chalhoub B."/>
            <person name="Sharpe A.G."/>
        </authorList>
    </citation>
    <scope>NUCLEOTIDE SEQUENCE</scope>
    <source>
        <strain evidence="1 2">cv. TO1000</strain>
    </source>
</reference>
<evidence type="ECO:0000313" key="2">
    <source>
        <dbReference type="Proteomes" id="UP000032141"/>
    </source>
</evidence>
<dbReference type="Gramene" id="Bo9g036670.1">
    <property type="protein sequence ID" value="Bo9g036670.1"/>
    <property type="gene ID" value="Bo9g036670"/>
</dbReference>
<proteinExistence type="predicted"/>
<name>A0A0D3E4M6_BRAOL</name>
<sequence length="154" mass="17044">MELNTKNFHNGVRAILKPCGERLVVVIKILGSNWSDINYNNNDLSAYRLVTQPSHLPETFRKQDSIGTAHKRPQDVSNNEGTVMYGDMHSVVIISWERLDAQGFFQVGEWMRKGDEGGEYGTVEIVVGGLVGSVTVGMHGAFRDFGRGGGFEVE</sequence>
<keyword evidence="2" id="KW-1185">Reference proteome</keyword>
<organism evidence="1 2">
    <name type="scientific">Brassica oleracea var. oleracea</name>
    <dbReference type="NCBI Taxonomy" id="109376"/>
    <lineage>
        <taxon>Eukaryota</taxon>
        <taxon>Viridiplantae</taxon>
        <taxon>Streptophyta</taxon>
        <taxon>Embryophyta</taxon>
        <taxon>Tracheophyta</taxon>
        <taxon>Spermatophyta</taxon>
        <taxon>Magnoliopsida</taxon>
        <taxon>eudicotyledons</taxon>
        <taxon>Gunneridae</taxon>
        <taxon>Pentapetalae</taxon>
        <taxon>rosids</taxon>
        <taxon>malvids</taxon>
        <taxon>Brassicales</taxon>
        <taxon>Brassicaceae</taxon>
        <taxon>Brassiceae</taxon>
        <taxon>Brassica</taxon>
    </lineage>
</organism>
<dbReference type="HOGENOM" id="CLU_1706735_0_0_1"/>
<reference evidence="1" key="2">
    <citation type="submission" date="2015-03" db="UniProtKB">
        <authorList>
            <consortium name="EnsemblPlants"/>
        </authorList>
    </citation>
    <scope>IDENTIFICATION</scope>
</reference>
<dbReference type="Proteomes" id="UP000032141">
    <property type="component" value="Chromosome C9"/>
</dbReference>
<protein>
    <submittedName>
        <fullName evidence="1">Uncharacterized protein</fullName>
    </submittedName>
</protein>
<evidence type="ECO:0000313" key="1">
    <source>
        <dbReference type="EnsemblPlants" id="Bo9g036670.1"/>
    </source>
</evidence>
<accession>A0A0D3E4M6</accession>
<dbReference type="AlphaFoldDB" id="A0A0D3E4M6"/>
<dbReference type="EnsemblPlants" id="Bo9g036670.1">
    <property type="protein sequence ID" value="Bo9g036670.1"/>
    <property type="gene ID" value="Bo9g036670"/>
</dbReference>